<gene>
    <name evidence="1" type="ORF">QFC19_002629</name>
</gene>
<protein>
    <submittedName>
        <fullName evidence="1">Uncharacterized protein</fullName>
    </submittedName>
</protein>
<evidence type="ECO:0000313" key="2">
    <source>
        <dbReference type="Proteomes" id="UP001241377"/>
    </source>
</evidence>
<dbReference type="EMBL" id="JASBWR010000023">
    <property type="protein sequence ID" value="KAJ9107886.1"/>
    <property type="molecule type" value="Genomic_DNA"/>
</dbReference>
<organism evidence="1 2">
    <name type="scientific">Naganishia cerealis</name>
    <dbReference type="NCBI Taxonomy" id="610337"/>
    <lineage>
        <taxon>Eukaryota</taxon>
        <taxon>Fungi</taxon>
        <taxon>Dikarya</taxon>
        <taxon>Basidiomycota</taxon>
        <taxon>Agaricomycotina</taxon>
        <taxon>Tremellomycetes</taxon>
        <taxon>Filobasidiales</taxon>
        <taxon>Filobasidiaceae</taxon>
        <taxon>Naganishia</taxon>
    </lineage>
</organism>
<keyword evidence="2" id="KW-1185">Reference proteome</keyword>
<accession>A0ACC2W8Y3</accession>
<proteinExistence type="predicted"/>
<sequence length="96" mass="10640">MPRARQIVLVTPRKPSLVSLRNLPAKKVESAATDTTVSRFVAESCPSLKAEPGFKPAWWLNSGHLQTAYSVVGNFKNVDKVEYERELIRVPDGGTM</sequence>
<dbReference type="Proteomes" id="UP001241377">
    <property type="component" value="Unassembled WGS sequence"/>
</dbReference>
<evidence type="ECO:0000313" key="1">
    <source>
        <dbReference type="EMBL" id="KAJ9107886.1"/>
    </source>
</evidence>
<reference evidence="1" key="1">
    <citation type="submission" date="2023-04" db="EMBL/GenBank/DDBJ databases">
        <title>Draft Genome sequencing of Naganishia species isolated from polar environments using Oxford Nanopore Technology.</title>
        <authorList>
            <person name="Leo P."/>
            <person name="Venkateswaran K."/>
        </authorList>
    </citation>
    <scope>NUCLEOTIDE SEQUENCE</scope>
    <source>
        <strain evidence="1">MNA-CCFEE 5261</strain>
    </source>
</reference>
<comment type="caution">
    <text evidence="1">The sequence shown here is derived from an EMBL/GenBank/DDBJ whole genome shotgun (WGS) entry which is preliminary data.</text>
</comment>
<name>A0ACC2W8Y3_9TREE</name>